<dbReference type="Gene3D" id="1.10.10.2360">
    <property type="match status" value="1"/>
</dbReference>
<evidence type="ECO:0000256" key="1">
    <source>
        <dbReference type="SAM" id="Coils"/>
    </source>
</evidence>
<dbReference type="AlphaFoldDB" id="A0A4D6Z0A6"/>
<feature type="coiled-coil region" evidence="1">
    <location>
        <begin position="175"/>
        <end position="287"/>
    </location>
</feature>
<evidence type="ECO:0000256" key="2">
    <source>
        <dbReference type="SAM" id="MobiDB-lite"/>
    </source>
</evidence>
<accession>A0A4D6Z0A6</accession>
<protein>
    <submittedName>
        <fullName evidence="3">SMR49205-like protein</fullName>
    </submittedName>
</protein>
<dbReference type="EMBL" id="MK067274">
    <property type="protein sequence ID" value="QCI34353.1"/>
    <property type="molecule type" value="Genomic_DNA"/>
</dbReference>
<keyword evidence="1" id="KW-0175">Coiled coil</keyword>
<feature type="region of interest" description="Disordered" evidence="2">
    <location>
        <begin position="130"/>
        <end position="150"/>
    </location>
</feature>
<name>A0A4D6Z0A6_ZYMTR</name>
<evidence type="ECO:0000313" key="3">
    <source>
        <dbReference type="EMBL" id="QCI34353.1"/>
    </source>
</evidence>
<sequence length="335" mass="37810">MFNSSTKHIFGGSFEGPGAVGTRTKGTAGVPFEPFIDPRPVYGCMDHYQCITFQSAYQKKSLEELRIEDYARGLRYDISEVDEDLPGNQEAGPDQDTYFADTTFEELMDSLHSSRKDFARFFAPLTESLDARPQSAPSTRTVPSKPGIFSAPSSGLFGTKNVGISFQERVRNQPEQSLLEHRKEAQARVEQIDAELSQVRTKRVADLAKEIDTLKVENADLKIRRRIAELKTDELVKTQKGAQEKLVALSEEVATQKMMISDLERQNAELQSREKDLEELVGEFQADVEVSKVRLGRLLSIESRLGQVRRRISSSKDVSKEDEDFEMMRSLFGEL</sequence>
<proteinExistence type="predicted"/>
<dbReference type="Pfam" id="PF21240">
    <property type="entry name" value="Nup98_GLEBS"/>
    <property type="match status" value="1"/>
</dbReference>
<reference evidence="3" key="1">
    <citation type="journal article" date="2019" name="J. ISSAAS">
        <title>A dispensable paralog of succinate dehydrogenase subunit C mediates standing resistance towards a subclass of SDHI fungicides in Zymoseptoria tritici.</title>
        <authorList>
            <person name="Steinhauer D."/>
            <person name="Salat M."/>
            <person name="Frey R."/>
            <person name="Mosbach A."/>
            <person name="Luksch T."/>
            <person name="Balmer D."/>
            <person name="Hansen R."/>
            <person name="Widdison S."/>
            <person name="Logan G."/>
            <person name="Dietrich R.A."/>
            <person name="Kema G.H."/>
            <person name="Bieri S."/>
            <person name="Sierotzki H."/>
            <person name="Torriani S.F."/>
            <person name="Scalliet G."/>
        </authorList>
    </citation>
    <scope>NUCLEOTIDE SEQUENCE</scope>
    <source>
        <strain evidence="3">06STD024</strain>
    </source>
</reference>
<organism evidence="3">
    <name type="scientific">Zymoseptoria tritici</name>
    <name type="common">Speckled leaf blotch fungus</name>
    <name type="synonym">Septoria tritici</name>
    <dbReference type="NCBI Taxonomy" id="1047171"/>
    <lineage>
        <taxon>Eukaryota</taxon>
        <taxon>Fungi</taxon>
        <taxon>Dikarya</taxon>
        <taxon>Ascomycota</taxon>
        <taxon>Pezizomycotina</taxon>
        <taxon>Dothideomycetes</taxon>
        <taxon>Dothideomycetidae</taxon>
        <taxon>Mycosphaerellales</taxon>
        <taxon>Mycosphaerellaceae</taxon>
        <taxon>Zymoseptoria</taxon>
    </lineage>
</organism>